<keyword evidence="3" id="KW-0413">Isomerase</keyword>
<evidence type="ECO:0000256" key="2">
    <source>
        <dbReference type="ARBA" id="ARBA00022833"/>
    </source>
</evidence>
<evidence type="ECO:0000256" key="1">
    <source>
        <dbReference type="ARBA" id="ARBA00022723"/>
    </source>
</evidence>
<dbReference type="EMBL" id="JAKZHW010000002">
    <property type="protein sequence ID" value="MCH8617128.1"/>
    <property type="molecule type" value="Genomic_DNA"/>
</dbReference>
<accession>A0ABS9VQ74</accession>
<evidence type="ECO:0000313" key="3">
    <source>
        <dbReference type="EMBL" id="MCH8617128.1"/>
    </source>
</evidence>
<gene>
    <name evidence="3" type="ORF">LZ016_13595</name>
</gene>
<dbReference type="SUPFAM" id="SSF51182">
    <property type="entry name" value="RmlC-like cupins"/>
    <property type="match status" value="1"/>
</dbReference>
<dbReference type="CDD" id="cd07010">
    <property type="entry name" value="cupin_PMI_type_I_N_bac"/>
    <property type="match status" value="1"/>
</dbReference>
<proteinExistence type="predicted"/>
<dbReference type="InterPro" id="IPR014710">
    <property type="entry name" value="RmlC-like_jellyroll"/>
</dbReference>
<dbReference type="Proteomes" id="UP001203058">
    <property type="component" value="Unassembled WGS sequence"/>
</dbReference>
<dbReference type="InterPro" id="IPR051804">
    <property type="entry name" value="Carb_Metab_Reg_Kinase/Isom"/>
</dbReference>
<keyword evidence="2" id="KW-0862">Zinc</keyword>
<dbReference type="Gene3D" id="2.60.120.10">
    <property type="entry name" value="Jelly Rolls"/>
    <property type="match status" value="1"/>
</dbReference>
<dbReference type="GO" id="GO:0016853">
    <property type="term" value="F:isomerase activity"/>
    <property type="evidence" value="ECO:0007669"/>
    <property type="project" value="UniProtKB-KW"/>
</dbReference>
<reference evidence="3 4" key="1">
    <citation type="submission" date="2022-03" db="EMBL/GenBank/DDBJ databases">
        <authorList>
            <person name="Jo J.-H."/>
            <person name="Im W.-T."/>
        </authorList>
    </citation>
    <scope>NUCLEOTIDE SEQUENCE [LARGE SCALE GENOMIC DNA]</scope>
    <source>
        <strain evidence="3 4">SM33</strain>
    </source>
</reference>
<dbReference type="InterPro" id="IPR011051">
    <property type="entry name" value="RmlC_Cupin_sf"/>
</dbReference>
<name>A0ABS9VQ74_9SPHN</name>
<organism evidence="3 4">
    <name type="scientific">Sphingomonas telluris</name>
    <dbReference type="NCBI Taxonomy" id="2907998"/>
    <lineage>
        <taxon>Bacteria</taxon>
        <taxon>Pseudomonadati</taxon>
        <taxon>Pseudomonadota</taxon>
        <taxon>Alphaproteobacteria</taxon>
        <taxon>Sphingomonadales</taxon>
        <taxon>Sphingomonadaceae</taxon>
        <taxon>Sphingomonas</taxon>
    </lineage>
</organism>
<protein>
    <submittedName>
        <fullName evidence="3">Class I mannose-6-phosphate isomerase</fullName>
    </submittedName>
</protein>
<comment type="caution">
    <text evidence="3">The sequence shown here is derived from an EMBL/GenBank/DDBJ whole genome shotgun (WGS) entry which is preliminary data.</text>
</comment>
<evidence type="ECO:0000313" key="4">
    <source>
        <dbReference type="Proteomes" id="UP001203058"/>
    </source>
</evidence>
<keyword evidence="4" id="KW-1185">Reference proteome</keyword>
<keyword evidence="1" id="KW-0479">Metal-binding</keyword>
<sequence length="247" mass="26897">MFDGTNGRRIGEIWFENRNDNSLPLLAKYIFTSERLSVQVHPNDEQARERGLGQGKNECWYILDAQEDAVLGLGLRAALSPDALRSAAADGSIEDLVDWKPVAAGDFIYVPAGTIHAIGAGISLLEFQQNADVTYRLYDYGRPRELHLEEGVAVSRPEFDMDNYRHAGGPGASVLANGPHFCLVRATSDNEVPRGLDGRCRWVMPLEGTVASGSEEASCGECLLLEPNAPLWFSERAIALVGAQGPL</sequence>
<dbReference type="PANTHER" id="PTHR42742">
    <property type="entry name" value="TRANSCRIPTIONAL REPRESSOR MPRA"/>
    <property type="match status" value="1"/>
</dbReference>
<dbReference type="PANTHER" id="PTHR42742:SF3">
    <property type="entry name" value="FRUCTOKINASE"/>
    <property type="match status" value="1"/>
</dbReference>